<dbReference type="GO" id="GO:0009244">
    <property type="term" value="P:lipopolysaccharide core region biosynthetic process"/>
    <property type="evidence" value="ECO:0007669"/>
    <property type="project" value="TreeGrafter"/>
</dbReference>
<evidence type="ECO:0000313" key="14">
    <source>
        <dbReference type="EMBL" id="SDP04845.1"/>
    </source>
</evidence>
<evidence type="ECO:0000256" key="7">
    <source>
        <dbReference type="ARBA" id="ARBA00022679"/>
    </source>
</evidence>
<reference evidence="14 15" key="1">
    <citation type="submission" date="2016-10" db="EMBL/GenBank/DDBJ databases">
        <authorList>
            <person name="de Groot N.N."/>
        </authorList>
    </citation>
    <scope>NUCLEOTIDE SEQUENCE [LARGE SCALE GENOMIC DNA]</scope>
    <source>
        <strain evidence="14 15">DSM 12130</strain>
    </source>
</reference>
<dbReference type="PANTHER" id="PTHR42724">
    <property type="entry name" value="TETRAACYLDISACCHARIDE 4'-KINASE"/>
    <property type="match status" value="1"/>
</dbReference>
<dbReference type="AlphaFoldDB" id="A0A1H0PJM4"/>
<dbReference type="HAMAP" id="MF_00409">
    <property type="entry name" value="LpxK"/>
    <property type="match status" value="1"/>
</dbReference>
<keyword evidence="8 13" id="KW-0547">Nucleotide-binding</keyword>
<keyword evidence="5 13" id="KW-0444">Lipid biosynthesis</keyword>
<evidence type="ECO:0000256" key="6">
    <source>
        <dbReference type="ARBA" id="ARBA00022556"/>
    </source>
</evidence>
<gene>
    <name evidence="13" type="primary">lpxK</name>
    <name evidence="14" type="ORF">SAMN05660330_01686</name>
</gene>
<evidence type="ECO:0000256" key="10">
    <source>
        <dbReference type="ARBA" id="ARBA00022840"/>
    </source>
</evidence>
<evidence type="ECO:0000313" key="15">
    <source>
        <dbReference type="Proteomes" id="UP000199073"/>
    </source>
</evidence>
<name>A0A1H0PJM4_9BACT</name>
<dbReference type="GO" id="GO:0005886">
    <property type="term" value="C:plasma membrane"/>
    <property type="evidence" value="ECO:0007669"/>
    <property type="project" value="TreeGrafter"/>
</dbReference>
<evidence type="ECO:0000256" key="12">
    <source>
        <dbReference type="ARBA" id="ARBA00029757"/>
    </source>
</evidence>
<dbReference type="InterPro" id="IPR003758">
    <property type="entry name" value="LpxK"/>
</dbReference>
<evidence type="ECO:0000256" key="5">
    <source>
        <dbReference type="ARBA" id="ARBA00022516"/>
    </source>
</evidence>
<organism evidence="14 15">
    <name type="scientific">Desulforhopalus singaporensis</name>
    <dbReference type="NCBI Taxonomy" id="91360"/>
    <lineage>
        <taxon>Bacteria</taxon>
        <taxon>Pseudomonadati</taxon>
        <taxon>Thermodesulfobacteriota</taxon>
        <taxon>Desulfobulbia</taxon>
        <taxon>Desulfobulbales</taxon>
        <taxon>Desulfocapsaceae</taxon>
        <taxon>Desulforhopalus</taxon>
    </lineage>
</organism>
<dbReference type="InterPro" id="IPR027417">
    <property type="entry name" value="P-loop_NTPase"/>
</dbReference>
<dbReference type="UniPathway" id="UPA00359">
    <property type="reaction ID" value="UER00482"/>
</dbReference>
<accession>A0A1H0PJM4</accession>
<dbReference type="SUPFAM" id="SSF52540">
    <property type="entry name" value="P-loop containing nucleoside triphosphate hydrolases"/>
    <property type="match status" value="1"/>
</dbReference>
<protein>
    <recommendedName>
        <fullName evidence="4 13">Tetraacyldisaccharide 4'-kinase</fullName>
        <ecNumber evidence="3 13">2.7.1.130</ecNumber>
    </recommendedName>
    <alternativeName>
        <fullName evidence="12 13">Lipid A 4'-kinase</fullName>
    </alternativeName>
</protein>
<dbReference type="Proteomes" id="UP000199073">
    <property type="component" value="Unassembled WGS sequence"/>
</dbReference>
<evidence type="ECO:0000256" key="9">
    <source>
        <dbReference type="ARBA" id="ARBA00022777"/>
    </source>
</evidence>
<comment type="function">
    <text evidence="1 13">Transfers the gamma-phosphate of ATP to the 4'-position of a tetraacyldisaccharide 1-phosphate intermediate (termed DS-1-P) to form tetraacyldisaccharide 1,4'-bis-phosphate (lipid IVA).</text>
</comment>
<keyword evidence="11 13" id="KW-0443">Lipid metabolism</keyword>
<dbReference type="GO" id="GO:0009029">
    <property type="term" value="F:lipid-A 4'-kinase activity"/>
    <property type="evidence" value="ECO:0007669"/>
    <property type="project" value="UniProtKB-UniRule"/>
</dbReference>
<comment type="similarity">
    <text evidence="13">Belongs to the LpxK family.</text>
</comment>
<dbReference type="RefSeq" id="WP_143005465.1">
    <property type="nucleotide sequence ID" value="NZ_FNJI01000009.1"/>
</dbReference>
<keyword evidence="7 13" id="KW-0808">Transferase</keyword>
<evidence type="ECO:0000256" key="8">
    <source>
        <dbReference type="ARBA" id="ARBA00022741"/>
    </source>
</evidence>
<proteinExistence type="inferred from homology"/>
<evidence type="ECO:0000256" key="4">
    <source>
        <dbReference type="ARBA" id="ARBA00016436"/>
    </source>
</evidence>
<dbReference type="Pfam" id="PF02606">
    <property type="entry name" value="LpxK"/>
    <property type="match status" value="1"/>
</dbReference>
<dbReference type="STRING" id="91360.SAMN05660330_01686"/>
<evidence type="ECO:0000256" key="13">
    <source>
        <dbReference type="HAMAP-Rule" id="MF_00409"/>
    </source>
</evidence>
<dbReference type="EMBL" id="FNJI01000009">
    <property type="protein sequence ID" value="SDP04845.1"/>
    <property type="molecule type" value="Genomic_DNA"/>
</dbReference>
<dbReference type="PANTHER" id="PTHR42724:SF1">
    <property type="entry name" value="TETRAACYLDISACCHARIDE 4'-KINASE, MITOCHONDRIAL-RELATED"/>
    <property type="match status" value="1"/>
</dbReference>
<keyword evidence="9 13" id="KW-0418">Kinase</keyword>
<feature type="binding site" evidence="13">
    <location>
        <begin position="51"/>
        <end position="58"/>
    </location>
    <ligand>
        <name>ATP</name>
        <dbReference type="ChEBI" id="CHEBI:30616"/>
    </ligand>
</feature>
<keyword evidence="15" id="KW-1185">Reference proteome</keyword>
<keyword evidence="6 13" id="KW-0441">Lipid A biosynthesis</keyword>
<dbReference type="NCBIfam" id="TIGR00682">
    <property type="entry name" value="lpxK"/>
    <property type="match status" value="1"/>
</dbReference>
<keyword evidence="10 13" id="KW-0067">ATP-binding</keyword>
<evidence type="ECO:0000256" key="11">
    <source>
        <dbReference type="ARBA" id="ARBA00023098"/>
    </source>
</evidence>
<comment type="catalytic activity">
    <reaction evidence="13">
        <text>a lipid A disaccharide + ATP = a lipid IVA + ADP + H(+)</text>
        <dbReference type="Rhea" id="RHEA:67840"/>
        <dbReference type="ChEBI" id="CHEBI:15378"/>
        <dbReference type="ChEBI" id="CHEBI:30616"/>
        <dbReference type="ChEBI" id="CHEBI:176343"/>
        <dbReference type="ChEBI" id="CHEBI:176425"/>
        <dbReference type="ChEBI" id="CHEBI:456216"/>
        <dbReference type="EC" id="2.7.1.130"/>
    </reaction>
</comment>
<dbReference type="GO" id="GO:0005524">
    <property type="term" value="F:ATP binding"/>
    <property type="evidence" value="ECO:0007669"/>
    <property type="project" value="UniProtKB-UniRule"/>
</dbReference>
<evidence type="ECO:0000256" key="3">
    <source>
        <dbReference type="ARBA" id="ARBA00012071"/>
    </source>
</evidence>
<dbReference type="EC" id="2.7.1.130" evidence="3 13"/>
<evidence type="ECO:0000256" key="1">
    <source>
        <dbReference type="ARBA" id="ARBA00002274"/>
    </source>
</evidence>
<evidence type="ECO:0000256" key="2">
    <source>
        <dbReference type="ARBA" id="ARBA00004870"/>
    </source>
</evidence>
<comment type="pathway">
    <text evidence="2 13">Glycolipid biosynthesis; lipid IV(A) biosynthesis; lipid IV(A) from (3R)-3-hydroxytetradecanoyl-[acyl-carrier-protein] and UDP-N-acetyl-alpha-D-glucosamine: step 6/6.</text>
</comment>
<dbReference type="OrthoDB" id="9766423at2"/>
<sequence length="356" mass="39654">MNFNHQFFFSCGRPFSPFYGLAMKLRQYLYSKNILKRHTLPVSVISVGNLVLGGSGKTPMVQFLAKYLQNKGHKVAVVSRGYRGKASNRYNIVSDTSRVFLDAEQAGDEPVLLARSLPGIPVLTGKKRIHPCNEALKRFQVDCIILDDGFQHMAVERDLNIVLFDATFLAGNSRVLPAGHLREPVSSLKRADCFVVTGVNRQNRERAEAFGSLLTQKFISKKLYYSSISICNCVSFYDRKTISLEGVPIAVFCGIANPERFRSSVTEAGGRIVSFTAFGDHQPYSQKHFDKLASQAESAGARLLVTTEKDGVKLAGLNLHFPVALLVVEQNPDHEFEQLVMDRLDIFNSCNIKKQA</sequence>
<dbReference type="GO" id="GO:0009245">
    <property type="term" value="P:lipid A biosynthetic process"/>
    <property type="evidence" value="ECO:0007669"/>
    <property type="project" value="UniProtKB-UniRule"/>
</dbReference>